<protein>
    <submittedName>
        <fullName evidence="2">Uncharacterized protein</fullName>
    </submittedName>
</protein>
<dbReference type="Proteomes" id="UP000188268">
    <property type="component" value="Unassembled WGS sequence"/>
</dbReference>
<dbReference type="AlphaFoldDB" id="A0A1R3JK03"/>
<gene>
    <name evidence="2" type="ORF">CCACVL1_05557</name>
</gene>
<keyword evidence="3" id="KW-1185">Reference proteome</keyword>
<name>A0A1R3JK03_COCAP</name>
<evidence type="ECO:0000256" key="1">
    <source>
        <dbReference type="SAM" id="MobiDB-lite"/>
    </source>
</evidence>
<organism evidence="2 3">
    <name type="scientific">Corchorus capsularis</name>
    <name type="common">Jute</name>
    <dbReference type="NCBI Taxonomy" id="210143"/>
    <lineage>
        <taxon>Eukaryota</taxon>
        <taxon>Viridiplantae</taxon>
        <taxon>Streptophyta</taxon>
        <taxon>Embryophyta</taxon>
        <taxon>Tracheophyta</taxon>
        <taxon>Spermatophyta</taxon>
        <taxon>Magnoliopsida</taxon>
        <taxon>eudicotyledons</taxon>
        <taxon>Gunneridae</taxon>
        <taxon>Pentapetalae</taxon>
        <taxon>rosids</taxon>
        <taxon>malvids</taxon>
        <taxon>Malvales</taxon>
        <taxon>Malvaceae</taxon>
        <taxon>Grewioideae</taxon>
        <taxon>Apeibeae</taxon>
        <taxon>Corchorus</taxon>
    </lineage>
</organism>
<dbReference type="EMBL" id="AWWV01007712">
    <property type="protein sequence ID" value="OMO95134.1"/>
    <property type="molecule type" value="Genomic_DNA"/>
</dbReference>
<feature type="region of interest" description="Disordered" evidence="1">
    <location>
        <begin position="1"/>
        <end position="36"/>
    </location>
</feature>
<dbReference type="Gramene" id="OMO95134">
    <property type="protein sequence ID" value="OMO95134"/>
    <property type="gene ID" value="CCACVL1_05557"/>
</dbReference>
<evidence type="ECO:0000313" key="2">
    <source>
        <dbReference type="EMBL" id="OMO95134.1"/>
    </source>
</evidence>
<proteinExistence type="predicted"/>
<evidence type="ECO:0000313" key="3">
    <source>
        <dbReference type="Proteomes" id="UP000188268"/>
    </source>
</evidence>
<accession>A0A1R3JK03</accession>
<sequence length="36" mass="3920">MDGWATAVEAAREKNEDPKRAPGMRAVYLSANPETS</sequence>
<comment type="caution">
    <text evidence="2">The sequence shown here is derived from an EMBL/GenBank/DDBJ whole genome shotgun (WGS) entry which is preliminary data.</text>
</comment>
<reference evidence="2 3" key="1">
    <citation type="submission" date="2013-09" db="EMBL/GenBank/DDBJ databases">
        <title>Corchorus capsularis genome sequencing.</title>
        <authorList>
            <person name="Alam M."/>
            <person name="Haque M.S."/>
            <person name="Islam M.S."/>
            <person name="Emdad E.M."/>
            <person name="Islam M.M."/>
            <person name="Ahmed B."/>
            <person name="Halim A."/>
            <person name="Hossen Q.M.M."/>
            <person name="Hossain M.Z."/>
            <person name="Ahmed R."/>
            <person name="Khan M.M."/>
            <person name="Islam R."/>
            <person name="Rashid M.M."/>
            <person name="Khan S.A."/>
            <person name="Rahman M.S."/>
            <person name="Alam M."/>
        </authorList>
    </citation>
    <scope>NUCLEOTIDE SEQUENCE [LARGE SCALE GENOMIC DNA]</scope>
    <source>
        <strain evidence="3">cv. CVL-1</strain>
        <tissue evidence="2">Whole seedling</tissue>
    </source>
</reference>
<feature type="compositionally biased region" description="Basic and acidic residues" evidence="1">
    <location>
        <begin position="10"/>
        <end position="20"/>
    </location>
</feature>